<dbReference type="AlphaFoldDB" id="A0A8S3FPL1"/>
<sequence length="86" mass="9954">SYMSSLLRLLRLRCLVLSTTVGGSYAVHKKHKEIQEKLPDISWMKQYMPEQDIDALRKHLFDLSSIISFPDTIALDNFMKGLPIIF</sequence>
<dbReference type="EMBL" id="CAJOBH010249246">
    <property type="protein sequence ID" value="CAF5134098.1"/>
    <property type="molecule type" value="Genomic_DNA"/>
</dbReference>
<keyword evidence="1" id="KW-0732">Signal</keyword>
<comment type="caution">
    <text evidence="2">The sequence shown here is derived from an EMBL/GenBank/DDBJ whole genome shotgun (WGS) entry which is preliminary data.</text>
</comment>
<feature type="chain" id="PRO_5035834557" evidence="1">
    <location>
        <begin position="27"/>
        <end position="86"/>
    </location>
</feature>
<evidence type="ECO:0000313" key="2">
    <source>
        <dbReference type="EMBL" id="CAF5134098.1"/>
    </source>
</evidence>
<accession>A0A8S3FPL1</accession>
<feature type="signal peptide" evidence="1">
    <location>
        <begin position="1"/>
        <end position="26"/>
    </location>
</feature>
<reference evidence="2" key="1">
    <citation type="submission" date="2021-02" db="EMBL/GenBank/DDBJ databases">
        <authorList>
            <person name="Nowell W R."/>
        </authorList>
    </citation>
    <scope>NUCLEOTIDE SEQUENCE</scope>
</reference>
<proteinExistence type="predicted"/>
<name>A0A8S3FPL1_9BILA</name>
<evidence type="ECO:0000313" key="3">
    <source>
        <dbReference type="Proteomes" id="UP000681967"/>
    </source>
</evidence>
<dbReference type="Proteomes" id="UP000681967">
    <property type="component" value="Unassembled WGS sequence"/>
</dbReference>
<organism evidence="2 3">
    <name type="scientific">Rotaria magnacalcarata</name>
    <dbReference type="NCBI Taxonomy" id="392030"/>
    <lineage>
        <taxon>Eukaryota</taxon>
        <taxon>Metazoa</taxon>
        <taxon>Spiralia</taxon>
        <taxon>Gnathifera</taxon>
        <taxon>Rotifera</taxon>
        <taxon>Eurotatoria</taxon>
        <taxon>Bdelloidea</taxon>
        <taxon>Philodinida</taxon>
        <taxon>Philodinidae</taxon>
        <taxon>Rotaria</taxon>
    </lineage>
</organism>
<evidence type="ECO:0000256" key="1">
    <source>
        <dbReference type="SAM" id="SignalP"/>
    </source>
</evidence>
<feature type="non-terminal residue" evidence="2">
    <location>
        <position position="1"/>
    </location>
</feature>
<protein>
    <submittedName>
        <fullName evidence="2">Uncharacterized protein</fullName>
    </submittedName>
</protein>
<gene>
    <name evidence="2" type="ORF">BYL167_LOCUS69013</name>
</gene>